<dbReference type="PANTHER" id="PTHR14387">
    <property type="entry name" value="THADA/DEATH RECEPTOR INTERACTING PROTEIN"/>
    <property type="match status" value="1"/>
</dbReference>
<dbReference type="Pfam" id="PF10350">
    <property type="entry name" value="DUF2428"/>
    <property type="match status" value="1"/>
</dbReference>
<keyword evidence="7" id="KW-1185">Reference proteome</keyword>
<name>A0A1E3NIU7_9ASCO</name>
<dbReference type="SUPFAM" id="SSF48371">
    <property type="entry name" value="ARM repeat"/>
    <property type="match status" value="1"/>
</dbReference>
<dbReference type="EMBL" id="KV454004">
    <property type="protein sequence ID" value="ODQ46062.1"/>
    <property type="molecule type" value="Genomic_DNA"/>
</dbReference>
<dbReference type="Proteomes" id="UP000094455">
    <property type="component" value="Unassembled WGS sequence"/>
</dbReference>
<protein>
    <submittedName>
        <fullName evidence="6">Uncharacterized protein</fullName>
    </submittedName>
</protein>
<feature type="domain" description="tRNA (32-2'-O)-methyltransferase regulator THADA-like C-terminal TPR repeats region" evidence="5">
    <location>
        <begin position="846"/>
        <end position="997"/>
    </location>
</feature>
<dbReference type="InterPro" id="IPR056842">
    <property type="entry name" value="THADA-like_TPR_C"/>
</dbReference>
<comment type="similarity">
    <text evidence="1">Belongs to the THADA family.</text>
</comment>
<dbReference type="GO" id="GO:0005829">
    <property type="term" value="C:cytosol"/>
    <property type="evidence" value="ECO:0007669"/>
    <property type="project" value="TreeGrafter"/>
</dbReference>
<proteinExistence type="inferred from homology"/>
<feature type="domain" description="tRNA (32-2'-O)-methyltransferase regulator THADA-like TPR repeats region" evidence="4">
    <location>
        <begin position="214"/>
        <end position="487"/>
    </location>
</feature>
<dbReference type="InterPro" id="IPR016024">
    <property type="entry name" value="ARM-type_fold"/>
</dbReference>
<reference evidence="6 7" key="1">
    <citation type="journal article" date="2016" name="Proc. Natl. Acad. Sci. U.S.A.">
        <title>Comparative genomics of biotechnologically important yeasts.</title>
        <authorList>
            <person name="Riley R."/>
            <person name="Haridas S."/>
            <person name="Wolfe K.H."/>
            <person name="Lopes M.R."/>
            <person name="Hittinger C.T."/>
            <person name="Goeker M."/>
            <person name="Salamov A.A."/>
            <person name="Wisecaver J.H."/>
            <person name="Long T.M."/>
            <person name="Calvey C.H."/>
            <person name="Aerts A.L."/>
            <person name="Barry K.W."/>
            <person name="Choi C."/>
            <person name="Clum A."/>
            <person name="Coughlan A.Y."/>
            <person name="Deshpande S."/>
            <person name="Douglass A.P."/>
            <person name="Hanson S.J."/>
            <person name="Klenk H.-P."/>
            <person name="LaButti K.M."/>
            <person name="Lapidus A."/>
            <person name="Lindquist E.A."/>
            <person name="Lipzen A.M."/>
            <person name="Meier-Kolthoff J.P."/>
            <person name="Ohm R.A."/>
            <person name="Otillar R.P."/>
            <person name="Pangilinan J.L."/>
            <person name="Peng Y."/>
            <person name="Rokas A."/>
            <person name="Rosa C.A."/>
            <person name="Scheuner C."/>
            <person name="Sibirny A.A."/>
            <person name="Slot J.C."/>
            <person name="Stielow J.B."/>
            <person name="Sun H."/>
            <person name="Kurtzman C.P."/>
            <person name="Blackwell M."/>
            <person name="Grigoriev I.V."/>
            <person name="Jeffries T.W."/>
        </authorList>
    </citation>
    <scope>NUCLEOTIDE SEQUENCE [LARGE SCALE GENOMIC DNA]</scope>
    <source>
        <strain evidence="6 7">NRRL Y-2026</strain>
    </source>
</reference>
<dbReference type="OrthoDB" id="73997at2759"/>
<gene>
    <name evidence="6" type="ORF">PICMEDRAFT_73537</name>
</gene>
<dbReference type="RefSeq" id="XP_019017175.1">
    <property type="nucleotide sequence ID" value="XM_019164509.1"/>
</dbReference>
<keyword evidence="2" id="KW-0819">tRNA processing</keyword>
<evidence type="ECO:0000256" key="1">
    <source>
        <dbReference type="ARBA" id="ARBA00010409"/>
    </source>
</evidence>
<dbReference type="Gene3D" id="1.25.10.10">
    <property type="entry name" value="Leucine-rich Repeat Variant"/>
    <property type="match status" value="1"/>
</dbReference>
<dbReference type="PANTHER" id="PTHR14387:SF0">
    <property type="entry name" value="DUF2428 DOMAIN-CONTAINING PROTEIN"/>
    <property type="match status" value="1"/>
</dbReference>
<accession>A0A1E3NIU7</accession>
<dbReference type="Pfam" id="PF25151">
    <property type="entry name" value="TPR_Trm732_C"/>
    <property type="match status" value="1"/>
</dbReference>
<evidence type="ECO:0000313" key="7">
    <source>
        <dbReference type="Proteomes" id="UP000094455"/>
    </source>
</evidence>
<dbReference type="InterPro" id="IPR056843">
    <property type="entry name" value="THADA-like_TPR"/>
</dbReference>
<evidence type="ECO:0000256" key="2">
    <source>
        <dbReference type="ARBA" id="ARBA00022694"/>
    </source>
</evidence>
<dbReference type="STRING" id="763406.A0A1E3NIU7"/>
<sequence>MESKDMENALLELKSDVLKSKAQDSESQLNTLLKSFDPIFTAVTAGKVPTAYRISACDTLSVWFSRSIQFFNKNKTFKKQFERLLTEERATFIFHYVIDYWNDSGAALGNALKEVFVKMLAYLTATLSPEFRNELLAKWLKTSLDLPYTMRAFYFMIEHLHKQVQPVDFILKEKPDFVESCLANIWSRALGSVVGKSIFLVLRSNYSEDTEDRWLYLWQEQVIHALADVNLRKGIESYLLPSLFLVSKSATIKFLRLVICQKNIPILLSTLKIAQDAAILIEPFLETDPDTNKPLISIDELSLLLKMKTASFRIGAFQLLVSSPKLSKIVPSVVYKKVTESLDMIFMDGDLETRNEMFSSFKKFITRIKDSTYGLHRDAHSLTKKNFSKFELEIQGKLEAVEESKHFLIDLLNYIKASLRPGSSYLKKEMSYKLLIVLIRSGLDSRIAEKYIEKTKAVSFVFSMDIYNAALMRLVIDNIMDNFEDIRSYSTEVVSMAPLSLDDYIHMTLLQSRALLMLGDIKGKEVDSGARFFKFSFSYYQSENDLNKCEGIILLLLDKIDISLLEAKRDIATACISYSIQGYFAAFKFIFEIMDYKKCSEFLVSSKVVDRLMEQSRDIWNLVKMVLQHDSPEGYLLDEFESKYTAEQEAMYGKGTQVISSYAWRSVKESTSMIDSMLRAKNSPITDHNIMQVGPLLLEQLATIRHRGAFSAVYPTFISCCTFCKSKEALKSIPEKWLFENLNLIQTRSKYITRRSAGIPYLLTAILSSDMKLVKPTFYQLMEVAQSPVDALDADMNNVNLPQVNAFNCIKKIFIDVALSEESIFYVDDAFALALNSFSSPYWAIRNCAVMLFTALQNRLFSSKKVRANYLPSYPARLFFEKFGSIRGLFYEALNEAIATGFENQAEIEKIFPILTVMSRLEPTPGYTGLEAFVPLIVHILENKNWKVREMAARSLPSIIDSSQGVSVIISKLLDNVTSSETNFNRMHGSLLAIRELILKYLTLSPEDSDKYVEEIFANNGNLKGKFESKLAVVLSDINCFPIKLTYFQILHKLKLNTTKEDSRFEKVLFAWLKTNNKLTSSLDGSKQLALKQASEILFDNMEDNKALVSECIFSPLYELQLSCIQYYDDKIKQSEFTDSITDLLVDSIWKILEAQTTWNYVKSRGLQLLKVLVVKSSKSEDAETLKLHAQKLISLIEYESNEDIKLSAMETLGSYISGLMVKDSALHVDLFNYFIGNIQGMTAENLEFVIRISALKSLVAFNEVYCQRGQDEKIKLLVAGFIFEFLTDDDDSACLLASKHLTEYVLCQKNTVLVPVEVERLMMEWFCSISDKNALKLFVNSKGFSFYDTNTLFSDIVTGDLLLFSAEKSNLERNPTDKVLELIKLIENTPLQDDVEALQNVIMPLKRNLKDITHFLANNNKTDGCFGLLSSERVFDFIFCQLLLYKSLEKLGIVSFSISNLVEILQGSKMFCHPLVLEILN</sequence>
<organism evidence="6 7">
    <name type="scientific">Pichia membranifaciens NRRL Y-2026</name>
    <dbReference type="NCBI Taxonomy" id="763406"/>
    <lineage>
        <taxon>Eukaryota</taxon>
        <taxon>Fungi</taxon>
        <taxon>Dikarya</taxon>
        <taxon>Ascomycota</taxon>
        <taxon>Saccharomycotina</taxon>
        <taxon>Pichiomycetes</taxon>
        <taxon>Pichiales</taxon>
        <taxon>Pichiaceae</taxon>
        <taxon>Pichia</taxon>
    </lineage>
</organism>
<evidence type="ECO:0000259" key="3">
    <source>
        <dbReference type="Pfam" id="PF10350"/>
    </source>
</evidence>
<evidence type="ECO:0000259" key="5">
    <source>
        <dbReference type="Pfam" id="PF25151"/>
    </source>
</evidence>
<evidence type="ECO:0000313" key="6">
    <source>
        <dbReference type="EMBL" id="ODQ46062.1"/>
    </source>
</evidence>
<feature type="domain" description="DUF2428" evidence="3">
    <location>
        <begin position="608"/>
        <end position="844"/>
    </location>
</feature>
<dbReference type="GeneID" id="30181196"/>
<dbReference type="Pfam" id="PF25150">
    <property type="entry name" value="TPR_Trm732"/>
    <property type="match status" value="1"/>
</dbReference>
<evidence type="ECO:0000259" key="4">
    <source>
        <dbReference type="Pfam" id="PF25150"/>
    </source>
</evidence>
<dbReference type="GO" id="GO:0030488">
    <property type="term" value="P:tRNA methylation"/>
    <property type="evidence" value="ECO:0007669"/>
    <property type="project" value="TreeGrafter"/>
</dbReference>
<dbReference type="InterPro" id="IPR051954">
    <property type="entry name" value="tRNA_methyltransferase_THADA"/>
</dbReference>
<dbReference type="InterPro" id="IPR019442">
    <property type="entry name" value="THADA/TRM732_DUF2428"/>
</dbReference>
<dbReference type="InterPro" id="IPR011989">
    <property type="entry name" value="ARM-like"/>
</dbReference>